<keyword evidence="5 6" id="KW-0804">Transcription</keyword>
<dbReference type="InterPro" id="IPR000838">
    <property type="entry name" value="RNA_pol_sigma70_ECF_CS"/>
</dbReference>
<keyword evidence="3 6" id="KW-0731">Sigma factor</keyword>
<dbReference type="NCBIfam" id="TIGR02937">
    <property type="entry name" value="sigma70-ECF"/>
    <property type="match status" value="1"/>
</dbReference>
<dbReference type="EMBL" id="CP012600">
    <property type="protein sequence ID" value="ALC82856.1"/>
    <property type="molecule type" value="Genomic_DNA"/>
</dbReference>
<dbReference type="STRING" id="1441095.AM592_15605"/>
<gene>
    <name evidence="9" type="ORF">AM592_15605</name>
</gene>
<dbReference type="RefSeq" id="WP_053604669.1">
    <property type="nucleotide sequence ID" value="NZ_CP012600.1"/>
</dbReference>
<reference evidence="9 10" key="2">
    <citation type="journal article" date="2016" name="Int. J. Syst. Evol. Microbiol.">
        <title>Bacillus gobiensis sp. nov., isolated from a soil sample.</title>
        <authorList>
            <person name="Liu B."/>
            <person name="Liu G.H."/>
            <person name="Cetin S."/>
            <person name="Schumann P."/>
            <person name="Pan Z.Z."/>
            <person name="Chen Q.Q."/>
        </authorList>
    </citation>
    <scope>NUCLEOTIDE SEQUENCE [LARGE SCALE GENOMIC DNA]</scope>
    <source>
        <strain evidence="9 10">FJAT-4402</strain>
    </source>
</reference>
<sequence>MDQAEERELVARAKNGEDSAFTKLFQSNYMFLYKYVMKLTLQPDLTEDLIQETMLKAYVHLQSFQVNSKFSTWLISIASRLFIDQERKKKREKKRYEKAKEDVIRKAQWKVTANGEEWTEILELFAGIDPDVRTPILLRHYYGFTYPEIAKMLGLKEGTVKTRVHHGLKRIRKEWS</sequence>
<dbReference type="PATRIC" id="fig|1441095.3.peg.3441"/>
<dbReference type="AlphaFoldDB" id="A0A0M3RAA9"/>
<evidence type="ECO:0000313" key="9">
    <source>
        <dbReference type="EMBL" id="ALC82856.1"/>
    </source>
</evidence>
<dbReference type="InterPro" id="IPR007627">
    <property type="entry name" value="RNA_pol_sigma70_r2"/>
</dbReference>
<dbReference type="GO" id="GO:0003677">
    <property type="term" value="F:DNA binding"/>
    <property type="evidence" value="ECO:0007669"/>
    <property type="project" value="UniProtKB-KW"/>
</dbReference>
<comment type="similarity">
    <text evidence="1 6">Belongs to the sigma-70 factor family. ECF subfamily.</text>
</comment>
<dbReference type="GO" id="GO:0006352">
    <property type="term" value="P:DNA-templated transcription initiation"/>
    <property type="evidence" value="ECO:0007669"/>
    <property type="project" value="InterPro"/>
</dbReference>
<dbReference type="InterPro" id="IPR013324">
    <property type="entry name" value="RNA_pol_sigma_r3/r4-like"/>
</dbReference>
<organism evidence="9 10">
    <name type="scientific">Bacillus gobiensis</name>
    <dbReference type="NCBI Taxonomy" id="1441095"/>
    <lineage>
        <taxon>Bacteria</taxon>
        <taxon>Bacillati</taxon>
        <taxon>Bacillota</taxon>
        <taxon>Bacilli</taxon>
        <taxon>Bacillales</taxon>
        <taxon>Bacillaceae</taxon>
        <taxon>Bacillus</taxon>
    </lineage>
</organism>
<dbReference type="PANTHER" id="PTHR43133">
    <property type="entry name" value="RNA POLYMERASE ECF-TYPE SIGMA FACTO"/>
    <property type="match status" value="1"/>
</dbReference>
<evidence type="ECO:0000256" key="4">
    <source>
        <dbReference type="ARBA" id="ARBA00023125"/>
    </source>
</evidence>
<dbReference type="Gene3D" id="1.10.10.10">
    <property type="entry name" value="Winged helix-like DNA-binding domain superfamily/Winged helix DNA-binding domain"/>
    <property type="match status" value="1"/>
</dbReference>
<accession>A0A0M3RAA9</accession>
<dbReference type="SUPFAM" id="SSF88946">
    <property type="entry name" value="Sigma2 domain of RNA polymerase sigma factors"/>
    <property type="match status" value="1"/>
</dbReference>
<dbReference type="PANTHER" id="PTHR43133:SF60">
    <property type="entry name" value="RNA POLYMERASE SIGMA FACTOR SIGV"/>
    <property type="match status" value="1"/>
</dbReference>
<evidence type="ECO:0000256" key="6">
    <source>
        <dbReference type="RuleBase" id="RU000716"/>
    </source>
</evidence>
<evidence type="ECO:0000256" key="5">
    <source>
        <dbReference type="ARBA" id="ARBA00023163"/>
    </source>
</evidence>
<dbReference type="OrthoDB" id="3472490at2"/>
<evidence type="ECO:0000256" key="2">
    <source>
        <dbReference type="ARBA" id="ARBA00023015"/>
    </source>
</evidence>
<dbReference type="InterPro" id="IPR039425">
    <property type="entry name" value="RNA_pol_sigma-70-like"/>
</dbReference>
<feature type="domain" description="RNA polymerase sigma-70 region 2" evidence="7">
    <location>
        <begin position="24"/>
        <end position="91"/>
    </location>
</feature>
<evidence type="ECO:0000313" key="10">
    <source>
        <dbReference type="Proteomes" id="UP000067625"/>
    </source>
</evidence>
<evidence type="ECO:0000256" key="1">
    <source>
        <dbReference type="ARBA" id="ARBA00010641"/>
    </source>
</evidence>
<dbReference type="SUPFAM" id="SSF88659">
    <property type="entry name" value="Sigma3 and sigma4 domains of RNA polymerase sigma factors"/>
    <property type="match status" value="1"/>
</dbReference>
<dbReference type="NCBIfam" id="NF007216">
    <property type="entry name" value="PRK09638.1"/>
    <property type="match status" value="1"/>
</dbReference>
<dbReference type="GO" id="GO:0006950">
    <property type="term" value="P:response to stress"/>
    <property type="evidence" value="ECO:0007669"/>
    <property type="project" value="UniProtKB-ARBA"/>
</dbReference>
<keyword evidence="10" id="KW-1185">Reference proteome</keyword>
<dbReference type="Pfam" id="PF04542">
    <property type="entry name" value="Sigma70_r2"/>
    <property type="match status" value="1"/>
</dbReference>
<name>A0A0M3RAA9_9BACI</name>
<dbReference type="Pfam" id="PF08281">
    <property type="entry name" value="Sigma70_r4_2"/>
    <property type="match status" value="1"/>
</dbReference>
<feature type="domain" description="RNA polymerase sigma factor 70 region 4 type 2" evidence="8">
    <location>
        <begin position="120"/>
        <end position="171"/>
    </location>
</feature>
<dbReference type="Proteomes" id="UP000067625">
    <property type="component" value="Chromosome"/>
</dbReference>
<dbReference type="InterPro" id="IPR013325">
    <property type="entry name" value="RNA_pol_sigma_r2"/>
</dbReference>
<proteinExistence type="inferred from homology"/>
<dbReference type="InterPro" id="IPR036388">
    <property type="entry name" value="WH-like_DNA-bd_sf"/>
</dbReference>
<dbReference type="GO" id="GO:0016987">
    <property type="term" value="F:sigma factor activity"/>
    <property type="evidence" value="ECO:0007669"/>
    <property type="project" value="UniProtKB-KW"/>
</dbReference>
<evidence type="ECO:0000256" key="3">
    <source>
        <dbReference type="ARBA" id="ARBA00023082"/>
    </source>
</evidence>
<evidence type="ECO:0000259" key="7">
    <source>
        <dbReference type="Pfam" id="PF04542"/>
    </source>
</evidence>
<keyword evidence="2 6" id="KW-0805">Transcription regulation</keyword>
<dbReference type="CDD" id="cd06171">
    <property type="entry name" value="Sigma70_r4"/>
    <property type="match status" value="1"/>
</dbReference>
<dbReference type="Gene3D" id="1.10.1740.10">
    <property type="match status" value="1"/>
</dbReference>
<dbReference type="PROSITE" id="PS01063">
    <property type="entry name" value="SIGMA70_ECF"/>
    <property type="match status" value="1"/>
</dbReference>
<dbReference type="InterPro" id="IPR014284">
    <property type="entry name" value="RNA_pol_sigma-70_dom"/>
</dbReference>
<evidence type="ECO:0000259" key="8">
    <source>
        <dbReference type="Pfam" id="PF08281"/>
    </source>
</evidence>
<keyword evidence="4 6" id="KW-0238">DNA-binding</keyword>
<protein>
    <recommendedName>
        <fullName evidence="6">RNA polymerase sigma factor</fullName>
    </recommendedName>
</protein>
<dbReference type="InterPro" id="IPR013249">
    <property type="entry name" value="RNA_pol_sigma70_r4_t2"/>
</dbReference>
<reference evidence="10" key="1">
    <citation type="submission" date="2015-08" db="EMBL/GenBank/DDBJ databases">
        <title>Genome sequencing project for genomic taxonomy and phylogenomics of Bacillus-like bacteria.</title>
        <authorList>
            <person name="Liu B."/>
            <person name="Wang J."/>
            <person name="Zhu Y."/>
            <person name="Liu G."/>
            <person name="Chen Q."/>
            <person name="Chen Z."/>
            <person name="Lan J."/>
            <person name="Che J."/>
            <person name="Ge C."/>
            <person name="Shi H."/>
            <person name="Pan Z."/>
            <person name="Liu X."/>
        </authorList>
    </citation>
    <scope>NUCLEOTIDE SEQUENCE [LARGE SCALE GENOMIC DNA]</scope>
    <source>
        <strain evidence="10">FJAT-4402</strain>
    </source>
</reference>